<dbReference type="PANTHER" id="PTHR42910:SF1">
    <property type="entry name" value="MAJOR FACILITATOR SUPERFAMILY (MFS) PROFILE DOMAIN-CONTAINING PROTEIN"/>
    <property type="match status" value="1"/>
</dbReference>
<dbReference type="InterPro" id="IPR020846">
    <property type="entry name" value="MFS_dom"/>
</dbReference>
<dbReference type="PANTHER" id="PTHR42910">
    <property type="entry name" value="TRANSPORTER SCO4007-RELATED"/>
    <property type="match status" value="1"/>
</dbReference>
<dbReference type="OrthoDB" id="9815356at2"/>
<dbReference type="GO" id="GO:0022857">
    <property type="term" value="F:transmembrane transporter activity"/>
    <property type="evidence" value="ECO:0007669"/>
    <property type="project" value="InterPro"/>
</dbReference>
<feature type="transmembrane region" description="Helical" evidence="4">
    <location>
        <begin position="295"/>
        <end position="317"/>
    </location>
</feature>
<evidence type="ECO:0000313" key="7">
    <source>
        <dbReference type="Proteomes" id="UP000315648"/>
    </source>
</evidence>
<dbReference type="SUPFAM" id="SSF103473">
    <property type="entry name" value="MFS general substrate transporter"/>
    <property type="match status" value="1"/>
</dbReference>
<evidence type="ECO:0000313" key="6">
    <source>
        <dbReference type="EMBL" id="TSJ78409.1"/>
    </source>
</evidence>
<dbReference type="RefSeq" id="WP_144228750.1">
    <property type="nucleotide sequence ID" value="NZ_CBCRVV010000003.1"/>
</dbReference>
<evidence type="ECO:0000259" key="5">
    <source>
        <dbReference type="PROSITE" id="PS50850"/>
    </source>
</evidence>
<evidence type="ECO:0000256" key="2">
    <source>
        <dbReference type="ARBA" id="ARBA00022989"/>
    </source>
</evidence>
<proteinExistence type="predicted"/>
<gene>
    <name evidence="6" type="ORF">FPL22_03680</name>
</gene>
<name>A0A556QP57_9BACT</name>
<dbReference type="InterPro" id="IPR036259">
    <property type="entry name" value="MFS_trans_sf"/>
</dbReference>
<dbReference type="Gene3D" id="1.20.1250.20">
    <property type="entry name" value="MFS general substrate transporter like domains"/>
    <property type="match status" value="2"/>
</dbReference>
<accession>A0A556QP57</accession>
<feature type="transmembrane region" description="Helical" evidence="4">
    <location>
        <begin position="66"/>
        <end position="84"/>
    </location>
</feature>
<keyword evidence="2 4" id="KW-1133">Transmembrane helix</keyword>
<keyword evidence="7" id="KW-1185">Reference proteome</keyword>
<organism evidence="6 7">
    <name type="scientific">Rariglobus hedericola</name>
    <dbReference type="NCBI Taxonomy" id="2597822"/>
    <lineage>
        <taxon>Bacteria</taxon>
        <taxon>Pseudomonadati</taxon>
        <taxon>Verrucomicrobiota</taxon>
        <taxon>Opitutia</taxon>
        <taxon>Opitutales</taxon>
        <taxon>Opitutaceae</taxon>
        <taxon>Rariglobus</taxon>
    </lineage>
</organism>
<feature type="transmembrane region" description="Helical" evidence="4">
    <location>
        <begin position="262"/>
        <end position="283"/>
    </location>
</feature>
<keyword evidence="3 4" id="KW-0472">Membrane</keyword>
<feature type="transmembrane region" description="Helical" evidence="4">
    <location>
        <begin position="25"/>
        <end position="46"/>
    </location>
</feature>
<dbReference type="CDD" id="cd17324">
    <property type="entry name" value="MFS_NepI_like"/>
    <property type="match status" value="1"/>
</dbReference>
<evidence type="ECO:0000256" key="1">
    <source>
        <dbReference type="ARBA" id="ARBA00022692"/>
    </source>
</evidence>
<evidence type="ECO:0000256" key="4">
    <source>
        <dbReference type="SAM" id="Phobius"/>
    </source>
</evidence>
<feature type="transmembrane region" description="Helical" evidence="4">
    <location>
        <begin position="156"/>
        <end position="178"/>
    </location>
</feature>
<feature type="transmembrane region" description="Helical" evidence="4">
    <location>
        <begin position="234"/>
        <end position="256"/>
    </location>
</feature>
<feature type="transmembrane region" description="Helical" evidence="4">
    <location>
        <begin position="184"/>
        <end position="202"/>
    </location>
</feature>
<sequence>MNAIRSTHDNTALAASASGSEGGELTGGLTFLLAAVAGLGVAALYYTQPMLAVMAADLRVSPAALGAVPMLTQLGYAAGILLLAPLGDRLDRRRIILAKTATLAGTLAVAAFAQGITVLLAASFVLGLAATLAQDVVSSAATLAPERSRGRVVGSVMTGLLLGILLSRAVSGLVAQYFGWRAMLGLSAVGMVAAMVPVWRLLPSLRVTTRLPYGELLRSLGGLWRRHPELRRAAWAQGLLAVGFSAFWSSLALMLSAEPFRLGSAAAGAFGLAGAVGALAAPLAGRLADRRGPAWVTRICSALAVASFAGMLGACWLEPRAQLAAMALAVVGFDLGVQATLIGHQTIIYGLDAEARSRLNAVLIAAMFAGMSLGAGLGGVLLQAAGWKGVMALATVSSAVAFALRLPRGSRP</sequence>
<feature type="domain" description="Major facilitator superfamily (MFS) profile" evidence="5">
    <location>
        <begin position="26"/>
        <end position="412"/>
    </location>
</feature>
<dbReference type="Proteomes" id="UP000315648">
    <property type="component" value="Unassembled WGS sequence"/>
</dbReference>
<comment type="caution">
    <text evidence="6">The sequence shown here is derived from an EMBL/GenBank/DDBJ whole genome shotgun (WGS) entry which is preliminary data.</text>
</comment>
<dbReference type="AlphaFoldDB" id="A0A556QP57"/>
<dbReference type="Pfam" id="PF07690">
    <property type="entry name" value="MFS_1"/>
    <property type="match status" value="1"/>
</dbReference>
<feature type="transmembrane region" description="Helical" evidence="4">
    <location>
        <begin position="119"/>
        <end position="144"/>
    </location>
</feature>
<evidence type="ECO:0000256" key="3">
    <source>
        <dbReference type="ARBA" id="ARBA00023136"/>
    </source>
</evidence>
<feature type="transmembrane region" description="Helical" evidence="4">
    <location>
        <begin position="361"/>
        <end position="381"/>
    </location>
</feature>
<dbReference type="EMBL" id="VMBG01000001">
    <property type="protein sequence ID" value="TSJ78409.1"/>
    <property type="molecule type" value="Genomic_DNA"/>
</dbReference>
<feature type="transmembrane region" description="Helical" evidence="4">
    <location>
        <begin position="323"/>
        <end position="349"/>
    </location>
</feature>
<dbReference type="InterPro" id="IPR011701">
    <property type="entry name" value="MFS"/>
</dbReference>
<protein>
    <submittedName>
        <fullName evidence="6">MFS transporter</fullName>
    </submittedName>
</protein>
<dbReference type="PROSITE" id="PS50850">
    <property type="entry name" value="MFS"/>
    <property type="match status" value="1"/>
</dbReference>
<keyword evidence="1 4" id="KW-0812">Transmembrane</keyword>
<reference evidence="6 7" key="1">
    <citation type="submission" date="2019-07" db="EMBL/GenBank/DDBJ databases">
        <title>Description of 53C-WASEF.</title>
        <authorList>
            <person name="Pitt A."/>
            <person name="Hahn M.W."/>
        </authorList>
    </citation>
    <scope>NUCLEOTIDE SEQUENCE [LARGE SCALE GENOMIC DNA]</scope>
    <source>
        <strain evidence="6 7">53C-WASEF</strain>
    </source>
</reference>